<reference evidence="4" key="1">
    <citation type="journal article" date="2019" name="Int. J. Syst. Evol. Microbiol.">
        <title>The Global Catalogue of Microorganisms (GCM) 10K type strain sequencing project: providing services to taxonomists for standard genome sequencing and annotation.</title>
        <authorList>
            <consortium name="The Broad Institute Genomics Platform"/>
            <consortium name="The Broad Institute Genome Sequencing Center for Infectious Disease"/>
            <person name="Wu L."/>
            <person name="Ma J."/>
        </authorList>
    </citation>
    <scope>NUCLEOTIDE SEQUENCE [LARGE SCALE GENOMIC DNA]</scope>
    <source>
        <strain evidence="4">JCM 16001</strain>
    </source>
</reference>
<organism evidence="3 4">
    <name type="scientific">Glycomyces endophyticus</name>
    <dbReference type="NCBI Taxonomy" id="480996"/>
    <lineage>
        <taxon>Bacteria</taxon>
        <taxon>Bacillati</taxon>
        <taxon>Actinomycetota</taxon>
        <taxon>Actinomycetes</taxon>
        <taxon>Glycomycetales</taxon>
        <taxon>Glycomycetaceae</taxon>
        <taxon>Glycomyces</taxon>
    </lineage>
</organism>
<keyword evidence="2" id="KW-0472">Membrane</keyword>
<sequence length="69" mass="7249">MVEMIFAGVLVGAVVTAAVITGARDRRMRRRLRDDDEFDSANPAPIPAGWHAAGTHNPGITSGMDAGSD</sequence>
<feature type="region of interest" description="Disordered" evidence="1">
    <location>
        <begin position="31"/>
        <end position="69"/>
    </location>
</feature>
<evidence type="ECO:0000256" key="2">
    <source>
        <dbReference type="SAM" id="Phobius"/>
    </source>
</evidence>
<dbReference type="EMBL" id="BAAAQF010000009">
    <property type="protein sequence ID" value="GAA1678363.1"/>
    <property type="molecule type" value="Genomic_DNA"/>
</dbReference>
<comment type="caution">
    <text evidence="3">The sequence shown here is derived from an EMBL/GenBank/DDBJ whole genome shotgun (WGS) entry which is preliminary data.</text>
</comment>
<proteinExistence type="predicted"/>
<keyword evidence="2" id="KW-1133">Transmembrane helix</keyword>
<accession>A0ABP4SUR7</accession>
<dbReference type="RefSeq" id="WP_344487156.1">
    <property type="nucleotide sequence ID" value="NZ_BAAAQF010000009.1"/>
</dbReference>
<feature type="transmembrane region" description="Helical" evidence="2">
    <location>
        <begin position="6"/>
        <end position="23"/>
    </location>
</feature>
<dbReference type="Proteomes" id="UP001499851">
    <property type="component" value="Unassembled WGS sequence"/>
</dbReference>
<evidence type="ECO:0000256" key="1">
    <source>
        <dbReference type="SAM" id="MobiDB-lite"/>
    </source>
</evidence>
<evidence type="ECO:0000313" key="3">
    <source>
        <dbReference type="EMBL" id="GAA1678363.1"/>
    </source>
</evidence>
<keyword evidence="4" id="KW-1185">Reference proteome</keyword>
<keyword evidence="2" id="KW-0812">Transmembrane</keyword>
<gene>
    <name evidence="3" type="ORF">GCM10009830_26790</name>
</gene>
<name>A0ABP4SUR7_9ACTN</name>
<evidence type="ECO:0000313" key="4">
    <source>
        <dbReference type="Proteomes" id="UP001499851"/>
    </source>
</evidence>
<protein>
    <submittedName>
        <fullName evidence="3">Uncharacterized protein</fullName>
    </submittedName>
</protein>